<protein>
    <submittedName>
        <fullName evidence="4">Molybdenum cofactor synthesis domain protein</fullName>
    </submittedName>
</protein>
<dbReference type="PANTHER" id="PTHR43764">
    <property type="entry name" value="MOLYBDENUM COFACTOR BIOSYNTHESIS"/>
    <property type="match status" value="1"/>
</dbReference>
<dbReference type="GO" id="GO:0006777">
    <property type="term" value="P:Mo-molybdopterin cofactor biosynthetic process"/>
    <property type="evidence" value="ECO:0007669"/>
    <property type="project" value="UniProtKB-KW"/>
</dbReference>
<evidence type="ECO:0000256" key="1">
    <source>
        <dbReference type="ARBA" id="ARBA00005046"/>
    </source>
</evidence>
<sequence length="171" mass="19085">MGKNKAKKKEKEERKVFTAGIITTSDGLASGKEEDESGHLLDFMLKDRGFEIKYYIVIPDEIDRIQEALVMLCDDLKVDLVLTTGGVGFRKRDITPEATQGVLDKEVPGISEALRSYHLQYNSRTMLSRGVSGIRRNTLIINLPGDVKGVRSSFESIIDTIYEGLEIMATD</sequence>
<dbReference type="PANTHER" id="PTHR43764:SF1">
    <property type="entry name" value="MOLYBDOPTERIN MOLYBDOTRANSFERASE"/>
    <property type="match status" value="1"/>
</dbReference>
<organism evidence="4 5">
    <name type="scientific">Cellulosilyticum lentocellum (strain ATCC 49066 / DSM 5427 / NCIMB 11756 / RHM5)</name>
    <name type="common">Clostridium lentocellum</name>
    <dbReference type="NCBI Taxonomy" id="642492"/>
    <lineage>
        <taxon>Bacteria</taxon>
        <taxon>Bacillati</taxon>
        <taxon>Bacillota</taxon>
        <taxon>Clostridia</taxon>
        <taxon>Lachnospirales</taxon>
        <taxon>Cellulosilyticaceae</taxon>
        <taxon>Cellulosilyticum</taxon>
    </lineage>
</organism>
<dbReference type="AlphaFoldDB" id="F2JIB2"/>
<dbReference type="Proteomes" id="UP000008467">
    <property type="component" value="Chromosome"/>
</dbReference>
<name>F2JIB2_CELLD</name>
<dbReference type="InterPro" id="IPR051920">
    <property type="entry name" value="MPT_Adenylyltrnsfr/MoaC-Rel"/>
</dbReference>
<evidence type="ECO:0000313" key="5">
    <source>
        <dbReference type="Proteomes" id="UP000008467"/>
    </source>
</evidence>
<evidence type="ECO:0000256" key="2">
    <source>
        <dbReference type="ARBA" id="ARBA00023150"/>
    </source>
</evidence>
<dbReference type="RefSeq" id="WP_013657571.1">
    <property type="nucleotide sequence ID" value="NC_015275.1"/>
</dbReference>
<keyword evidence="5" id="KW-1185">Reference proteome</keyword>
<dbReference type="SMART" id="SM00852">
    <property type="entry name" value="MoCF_biosynth"/>
    <property type="match status" value="1"/>
</dbReference>
<dbReference type="Gene3D" id="3.40.980.10">
    <property type="entry name" value="MoaB/Mog-like domain"/>
    <property type="match status" value="1"/>
</dbReference>
<dbReference type="Pfam" id="PF00994">
    <property type="entry name" value="MoCF_biosynth"/>
    <property type="match status" value="1"/>
</dbReference>
<dbReference type="HOGENOM" id="CLU_077358_1_1_9"/>
<evidence type="ECO:0000259" key="3">
    <source>
        <dbReference type="SMART" id="SM00852"/>
    </source>
</evidence>
<dbReference type="SUPFAM" id="SSF53218">
    <property type="entry name" value="Molybdenum cofactor biosynthesis proteins"/>
    <property type="match status" value="1"/>
</dbReference>
<gene>
    <name evidence="4" type="ordered locus">Clole_2575</name>
</gene>
<keyword evidence="2" id="KW-0501">Molybdenum cofactor biosynthesis</keyword>
<proteinExistence type="predicted"/>
<dbReference type="NCBIfam" id="TIGR00177">
    <property type="entry name" value="molyb_syn"/>
    <property type="match status" value="1"/>
</dbReference>
<comment type="pathway">
    <text evidence="1">Cofactor biosynthesis; molybdopterin biosynthesis.</text>
</comment>
<reference evidence="4 5" key="1">
    <citation type="journal article" date="2011" name="J. Bacteriol.">
        <title>Complete genome sequence of the cellulose-degrading bacterium Cellulosilyticum lentocellum.</title>
        <authorList>
            <consortium name="US DOE Joint Genome Institute"/>
            <person name="Miller D.A."/>
            <person name="Suen G."/>
            <person name="Bruce D."/>
            <person name="Copeland A."/>
            <person name="Cheng J.F."/>
            <person name="Detter C."/>
            <person name="Goodwin L.A."/>
            <person name="Han C.S."/>
            <person name="Hauser L.J."/>
            <person name="Land M.L."/>
            <person name="Lapidus A."/>
            <person name="Lucas S."/>
            <person name="Meincke L."/>
            <person name="Pitluck S."/>
            <person name="Tapia R."/>
            <person name="Teshima H."/>
            <person name="Woyke T."/>
            <person name="Fox B.G."/>
            <person name="Angert E.R."/>
            <person name="Currie C.R."/>
        </authorList>
    </citation>
    <scope>NUCLEOTIDE SEQUENCE [LARGE SCALE GENOMIC DNA]</scope>
    <source>
        <strain evidence="5">ATCC 49066 / DSM 5427 / NCIMB 11756 / RHM5</strain>
    </source>
</reference>
<dbReference type="InterPro" id="IPR001453">
    <property type="entry name" value="MoaB/Mog_dom"/>
</dbReference>
<accession>F2JIB2</accession>
<dbReference type="EMBL" id="CP002582">
    <property type="protein sequence ID" value="ADZ84278.1"/>
    <property type="molecule type" value="Genomic_DNA"/>
</dbReference>
<dbReference type="KEGG" id="cle:Clole_2575"/>
<evidence type="ECO:0000313" key="4">
    <source>
        <dbReference type="EMBL" id="ADZ84278.1"/>
    </source>
</evidence>
<dbReference type="eggNOG" id="COG0521">
    <property type="taxonomic scope" value="Bacteria"/>
</dbReference>
<dbReference type="CDD" id="cd00886">
    <property type="entry name" value="MogA_MoaB"/>
    <property type="match status" value="1"/>
</dbReference>
<dbReference type="InterPro" id="IPR036425">
    <property type="entry name" value="MoaB/Mog-like_dom_sf"/>
</dbReference>
<feature type="domain" description="MoaB/Mog" evidence="3">
    <location>
        <begin position="20"/>
        <end position="165"/>
    </location>
</feature>
<dbReference type="STRING" id="642492.Clole_2575"/>